<name>A0A075LSU1_9EURY</name>
<dbReference type="InterPro" id="IPR038317">
    <property type="entry name" value="Pf1176-like_sf"/>
</dbReference>
<dbReference type="Gene3D" id="1.20.120.460">
    <property type="entry name" value="protein pf1176 like"/>
    <property type="match status" value="1"/>
</dbReference>
<gene>
    <name evidence="2" type="ORF">PAP_07150</name>
</gene>
<reference evidence="2 3" key="2">
    <citation type="journal article" date="2015" name="Genome Announc.">
        <title>Complete Genome Sequence of Hyperthermophilic Piezophilic Archaeon Palaeococcus pacificus DY20341T, Isolated from Deep-Sea Hydrothermal Sediments.</title>
        <authorList>
            <person name="Zeng X."/>
            <person name="Jebbar M."/>
            <person name="Shao Z."/>
        </authorList>
    </citation>
    <scope>NUCLEOTIDE SEQUENCE [LARGE SCALE GENOMIC DNA]</scope>
    <source>
        <strain evidence="2 3">DY20341</strain>
    </source>
</reference>
<dbReference type="Proteomes" id="UP000027981">
    <property type="component" value="Chromosome"/>
</dbReference>
<dbReference type="HOGENOM" id="CLU_2299495_0_0_2"/>
<dbReference type="EMBL" id="CP006019">
    <property type="protein sequence ID" value="AIF69820.1"/>
    <property type="molecule type" value="Genomic_DNA"/>
</dbReference>
<dbReference type="Pfam" id="PF11505">
    <property type="entry name" value="DUF3216"/>
    <property type="match status" value="1"/>
</dbReference>
<dbReference type="RefSeq" id="WP_048165338.1">
    <property type="nucleotide sequence ID" value="NZ_CP006019.1"/>
</dbReference>
<dbReference type="KEGG" id="ppac:PAP_07150"/>
<dbReference type="STRING" id="1343739.PAP_07150"/>
<keyword evidence="3" id="KW-1185">Reference proteome</keyword>
<reference evidence="3" key="1">
    <citation type="submission" date="2013-06" db="EMBL/GenBank/DDBJ databases">
        <title>Complete Genome Sequence of Hyperthermophilic Palaeococcus pacificus DY20341T, Isolated from a Deep-Sea Hydrothermal Sediments.</title>
        <authorList>
            <person name="Zeng X."/>
            <person name="Shao Z."/>
        </authorList>
    </citation>
    <scope>NUCLEOTIDE SEQUENCE [LARGE SCALE GENOMIC DNA]</scope>
    <source>
        <strain evidence="3">DY20341</strain>
    </source>
</reference>
<sequence>MEVVEEIKKLCHELGEEDVVKRIDSFVALNEELESKKGREFIEASIYGFLEGVLITLKGKISDSQQKVKVEELLNEVRYKRKELDARFKKP</sequence>
<proteinExistence type="predicted"/>
<accession>A0A075LSU1</accession>
<evidence type="ECO:0000259" key="1">
    <source>
        <dbReference type="Pfam" id="PF11505"/>
    </source>
</evidence>
<feature type="domain" description="DUF3216" evidence="1">
    <location>
        <begin position="4"/>
        <end position="91"/>
    </location>
</feature>
<dbReference type="AlphaFoldDB" id="A0A075LSU1"/>
<dbReference type="OrthoDB" id="1018at2157"/>
<organism evidence="2 3">
    <name type="scientific">Palaeococcus pacificus DY20341</name>
    <dbReference type="NCBI Taxonomy" id="1343739"/>
    <lineage>
        <taxon>Archaea</taxon>
        <taxon>Methanobacteriati</taxon>
        <taxon>Methanobacteriota</taxon>
        <taxon>Thermococci</taxon>
        <taxon>Thermococcales</taxon>
        <taxon>Thermococcaceae</taxon>
        <taxon>Palaeococcus</taxon>
    </lineage>
</organism>
<dbReference type="eggNOG" id="arCOG07142">
    <property type="taxonomic scope" value="Archaea"/>
</dbReference>
<evidence type="ECO:0000313" key="3">
    <source>
        <dbReference type="Proteomes" id="UP000027981"/>
    </source>
</evidence>
<dbReference type="InterPro" id="IPR023108">
    <property type="entry name" value="DUF3216"/>
</dbReference>
<dbReference type="GeneID" id="24842542"/>
<protein>
    <recommendedName>
        <fullName evidence="1">DUF3216 domain-containing protein</fullName>
    </recommendedName>
</protein>
<evidence type="ECO:0000313" key="2">
    <source>
        <dbReference type="EMBL" id="AIF69820.1"/>
    </source>
</evidence>